<name>A0A4C1YGK0_EUMVA</name>
<comment type="caution">
    <text evidence="2">The sequence shown here is derived from an EMBL/GenBank/DDBJ whole genome shotgun (WGS) entry which is preliminary data.</text>
</comment>
<feature type="region of interest" description="Disordered" evidence="1">
    <location>
        <begin position="36"/>
        <end position="75"/>
    </location>
</feature>
<dbReference type="AlphaFoldDB" id="A0A4C1YGK0"/>
<evidence type="ECO:0000313" key="2">
    <source>
        <dbReference type="EMBL" id="GBP73567.1"/>
    </source>
</evidence>
<reference evidence="2 3" key="1">
    <citation type="journal article" date="2019" name="Commun. Biol.">
        <title>The bagworm genome reveals a unique fibroin gene that provides high tensile strength.</title>
        <authorList>
            <person name="Kono N."/>
            <person name="Nakamura H."/>
            <person name="Ohtoshi R."/>
            <person name="Tomita M."/>
            <person name="Numata K."/>
            <person name="Arakawa K."/>
        </authorList>
    </citation>
    <scope>NUCLEOTIDE SEQUENCE [LARGE SCALE GENOMIC DNA]</scope>
</reference>
<evidence type="ECO:0000256" key="1">
    <source>
        <dbReference type="SAM" id="MobiDB-lite"/>
    </source>
</evidence>
<dbReference type="Proteomes" id="UP000299102">
    <property type="component" value="Unassembled WGS sequence"/>
</dbReference>
<accession>A0A4C1YGK0</accession>
<feature type="compositionally biased region" description="Basic and acidic residues" evidence="1">
    <location>
        <begin position="37"/>
        <end position="54"/>
    </location>
</feature>
<proteinExistence type="predicted"/>
<keyword evidence="3" id="KW-1185">Reference proteome</keyword>
<gene>
    <name evidence="2" type="ORF">EVAR_99161_1</name>
</gene>
<organism evidence="2 3">
    <name type="scientific">Eumeta variegata</name>
    <name type="common">Bagworm moth</name>
    <name type="synonym">Eumeta japonica</name>
    <dbReference type="NCBI Taxonomy" id="151549"/>
    <lineage>
        <taxon>Eukaryota</taxon>
        <taxon>Metazoa</taxon>
        <taxon>Ecdysozoa</taxon>
        <taxon>Arthropoda</taxon>
        <taxon>Hexapoda</taxon>
        <taxon>Insecta</taxon>
        <taxon>Pterygota</taxon>
        <taxon>Neoptera</taxon>
        <taxon>Endopterygota</taxon>
        <taxon>Lepidoptera</taxon>
        <taxon>Glossata</taxon>
        <taxon>Ditrysia</taxon>
        <taxon>Tineoidea</taxon>
        <taxon>Psychidae</taxon>
        <taxon>Oiketicinae</taxon>
        <taxon>Eumeta</taxon>
    </lineage>
</organism>
<protein>
    <submittedName>
        <fullName evidence="2">Uncharacterized protein</fullName>
    </submittedName>
</protein>
<evidence type="ECO:0000313" key="3">
    <source>
        <dbReference type="Proteomes" id="UP000299102"/>
    </source>
</evidence>
<sequence>MECPTRVFDANMVIMGHLKDVEAHVDEVTNNIIDITAGRDNDRQRGSPRVRDQEISEGESGAVRRPPPADRRPPAVYDTIIQITARKRMEIKAEQFLEAFHFPLKRLTELNKFE</sequence>
<dbReference type="EMBL" id="BGZK01001178">
    <property type="protein sequence ID" value="GBP73567.1"/>
    <property type="molecule type" value="Genomic_DNA"/>
</dbReference>